<dbReference type="Gene3D" id="1.10.110.10">
    <property type="entry name" value="Plant lipid-transfer and hydrophobic proteins"/>
    <property type="match status" value="1"/>
</dbReference>
<comment type="caution">
    <text evidence="5">The sequence shown here is derived from an EMBL/GenBank/DDBJ whole genome shotgun (WGS) entry which is preliminary data.</text>
</comment>
<feature type="signal peptide" evidence="3">
    <location>
        <begin position="1"/>
        <end position="23"/>
    </location>
</feature>
<reference evidence="6" key="1">
    <citation type="journal article" date="2024" name="IScience">
        <title>Strigolactones Initiate the Formation of Haustorium-like Structures in Castilleja.</title>
        <authorList>
            <person name="Buerger M."/>
            <person name="Peterson D."/>
            <person name="Chory J."/>
        </authorList>
    </citation>
    <scope>NUCLEOTIDE SEQUENCE [LARGE SCALE GENOMIC DNA]</scope>
</reference>
<dbReference type="SUPFAM" id="SSF47699">
    <property type="entry name" value="Bifunctional inhibitor/lipid-transfer protein/seed storage 2S albumin"/>
    <property type="match status" value="1"/>
</dbReference>
<keyword evidence="3" id="KW-0732">Signal</keyword>
<dbReference type="InterPro" id="IPR016140">
    <property type="entry name" value="Bifunc_inhib/LTP/seed_store"/>
</dbReference>
<organism evidence="5 6">
    <name type="scientific">Castilleja foliolosa</name>
    <dbReference type="NCBI Taxonomy" id="1961234"/>
    <lineage>
        <taxon>Eukaryota</taxon>
        <taxon>Viridiplantae</taxon>
        <taxon>Streptophyta</taxon>
        <taxon>Embryophyta</taxon>
        <taxon>Tracheophyta</taxon>
        <taxon>Spermatophyta</taxon>
        <taxon>Magnoliopsida</taxon>
        <taxon>eudicotyledons</taxon>
        <taxon>Gunneridae</taxon>
        <taxon>Pentapetalae</taxon>
        <taxon>asterids</taxon>
        <taxon>lamiids</taxon>
        <taxon>Lamiales</taxon>
        <taxon>Orobanchaceae</taxon>
        <taxon>Pedicularideae</taxon>
        <taxon>Castillejinae</taxon>
        <taxon>Castilleja</taxon>
    </lineage>
</organism>
<feature type="domain" description="Bifunctional inhibitor/plant lipid transfer protein/seed storage helical" evidence="4">
    <location>
        <begin position="34"/>
        <end position="99"/>
    </location>
</feature>
<dbReference type="Proteomes" id="UP001632038">
    <property type="component" value="Unassembled WGS sequence"/>
</dbReference>
<dbReference type="PANTHER" id="PTHR33214:SF69">
    <property type="entry name" value="BIFUNCTIONAL INHIBITOR_LIPID-TRANSFER PROTEIN_SEED STORAGE 2S ALBUMIN SUPERFAMILY PROTEIN"/>
    <property type="match status" value="1"/>
</dbReference>
<keyword evidence="6" id="KW-1185">Reference proteome</keyword>
<dbReference type="CDD" id="cd01959">
    <property type="entry name" value="nsLTP2"/>
    <property type="match status" value="1"/>
</dbReference>
<evidence type="ECO:0000313" key="6">
    <source>
        <dbReference type="Proteomes" id="UP001632038"/>
    </source>
</evidence>
<dbReference type="PANTHER" id="PTHR33214">
    <property type="entry name" value="BIFUNCTIONAL INHIBITOR/LIPID-TRANSFER PROTEIN/SEED STORAGE 2S ALBUMIN SUPERFAMILY PROTEIN"/>
    <property type="match status" value="1"/>
</dbReference>
<evidence type="ECO:0000259" key="4">
    <source>
        <dbReference type="SMART" id="SM00499"/>
    </source>
</evidence>
<evidence type="ECO:0000256" key="1">
    <source>
        <dbReference type="ARBA" id="ARBA00022448"/>
    </source>
</evidence>
<keyword evidence="1" id="KW-0813">Transport</keyword>
<dbReference type="AlphaFoldDB" id="A0ABD3D676"/>
<evidence type="ECO:0000313" key="5">
    <source>
        <dbReference type="EMBL" id="KAL3637791.1"/>
    </source>
</evidence>
<protein>
    <recommendedName>
        <fullName evidence="4">Bifunctional inhibitor/plant lipid transfer protein/seed storage helical domain-containing protein</fullName>
    </recommendedName>
</protein>
<gene>
    <name evidence="5" type="ORF">CASFOL_018239</name>
</gene>
<evidence type="ECO:0000256" key="2">
    <source>
        <dbReference type="ARBA" id="ARBA00023121"/>
    </source>
</evidence>
<sequence length="99" mass="10593">MIKKGSSVSVAAWCLVAVVVVLAVEVQEMAAVTCDPVKLSPCKDALTGSGKPSPECCSKLKEQEPCFCEYKRNPALKPFINTPKAREVAQTCGVSYPKC</sequence>
<feature type="chain" id="PRO_5044810433" description="Bifunctional inhibitor/plant lipid transfer protein/seed storage helical domain-containing protein" evidence="3">
    <location>
        <begin position="24"/>
        <end position="99"/>
    </location>
</feature>
<name>A0ABD3D676_9LAMI</name>
<keyword evidence="2" id="KW-0446">Lipid-binding</keyword>
<proteinExistence type="predicted"/>
<accession>A0ABD3D676</accession>
<dbReference type="InterPro" id="IPR033872">
    <property type="entry name" value="nsLTP2"/>
</dbReference>
<dbReference type="Pfam" id="PF00234">
    <property type="entry name" value="Tryp_alpha_amyl"/>
    <property type="match status" value="1"/>
</dbReference>
<dbReference type="GO" id="GO:0008289">
    <property type="term" value="F:lipid binding"/>
    <property type="evidence" value="ECO:0007669"/>
    <property type="project" value="UniProtKB-KW"/>
</dbReference>
<evidence type="ECO:0000256" key="3">
    <source>
        <dbReference type="SAM" id="SignalP"/>
    </source>
</evidence>
<dbReference type="InterPro" id="IPR036312">
    <property type="entry name" value="Bifun_inhib/LTP/seed_sf"/>
</dbReference>
<dbReference type="EMBL" id="JAVIJP010000023">
    <property type="protein sequence ID" value="KAL3637791.1"/>
    <property type="molecule type" value="Genomic_DNA"/>
</dbReference>
<dbReference type="SMART" id="SM00499">
    <property type="entry name" value="AAI"/>
    <property type="match status" value="1"/>
</dbReference>